<comment type="caution">
    <text evidence="13">The sequence shown here is derived from an EMBL/GenBank/DDBJ whole genome shotgun (WGS) entry which is preliminary data.</text>
</comment>
<comment type="pathway">
    <text evidence="2">Protein modification; protein ubiquitination.</text>
</comment>
<dbReference type="Proteomes" id="UP001186944">
    <property type="component" value="Unassembled WGS sequence"/>
</dbReference>
<evidence type="ECO:0000256" key="3">
    <source>
        <dbReference type="ARBA" id="ARBA00006940"/>
    </source>
</evidence>
<reference evidence="13" key="1">
    <citation type="submission" date="2019-08" db="EMBL/GenBank/DDBJ databases">
        <title>The improved chromosome-level genome for the pearl oyster Pinctada fucata martensii using PacBio sequencing and Hi-C.</title>
        <authorList>
            <person name="Zheng Z."/>
        </authorList>
    </citation>
    <scope>NUCLEOTIDE SEQUENCE</scope>
    <source>
        <strain evidence="13">ZZ-2019</strain>
        <tissue evidence="13">Adductor muscle</tissue>
    </source>
</reference>
<dbReference type="AlphaFoldDB" id="A0AA88Y4Z9"/>
<keyword evidence="8" id="KW-0539">Nucleus</keyword>
<dbReference type="InterPro" id="IPR008401">
    <property type="entry name" value="Apc13"/>
</dbReference>
<evidence type="ECO:0000256" key="1">
    <source>
        <dbReference type="ARBA" id="ARBA00004123"/>
    </source>
</evidence>
<feature type="region of interest" description="Disordered" evidence="12">
    <location>
        <begin position="49"/>
        <end position="69"/>
    </location>
</feature>
<evidence type="ECO:0000256" key="9">
    <source>
        <dbReference type="ARBA" id="ARBA00023306"/>
    </source>
</evidence>
<evidence type="ECO:0000256" key="12">
    <source>
        <dbReference type="SAM" id="MobiDB-lite"/>
    </source>
</evidence>
<evidence type="ECO:0000256" key="6">
    <source>
        <dbReference type="ARBA" id="ARBA00022776"/>
    </source>
</evidence>
<dbReference type="GO" id="GO:0005680">
    <property type="term" value="C:anaphase-promoting complex"/>
    <property type="evidence" value="ECO:0007669"/>
    <property type="project" value="InterPro"/>
</dbReference>
<accession>A0AA88Y4Z9</accession>
<dbReference type="PANTHER" id="PTHR28672">
    <property type="entry name" value="ANAPHASE-PROMOTING COMPLEX SUBUNIT 13"/>
    <property type="match status" value="1"/>
</dbReference>
<evidence type="ECO:0000256" key="5">
    <source>
        <dbReference type="ARBA" id="ARBA00022618"/>
    </source>
</evidence>
<evidence type="ECO:0000256" key="8">
    <source>
        <dbReference type="ARBA" id="ARBA00023242"/>
    </source>
</evidence>
<keyword evidence="9" id="KW-0131">Cell cycle</keyword>
<dbReference type="GO" id="GO:0051301">
    <property type="term" value="P:cell division"/>
    <property type="evidence" value="ECO:0007669"/>
    <property type="project" value="UniProtKB-KW"/>
</dbReference>
<sequence length="92" mass="10599">MSPIIIYLLRCRVYGVVMDSQVVRDGKLMEIIDEEWRKDKLPMEDIQVPEMELPEPEPDNGPSSETLKEQEAKWMDLALSTLHDQQASSTSH</sequence>
<evidence type="ECO:0000256" key="10">
    <source>
        <dbReference type="ARBA" id="ARBA00031338"/>
    </source>
</evidence>
<keyword evidence="14" id="KW-1185">Reference proteome</keyword>
<keyword evidence="7" id="KW-0833">Ubl conjugation pathway</keyword>
<keyword evidence="6" id="KW-0498">Mitosis</keyword>
<comment type="subcellular location">
    <subcellularLocation>
        <location evidence="1">Nucleus</location>
    </subcellularLocation>
</comment>
<evidence type="ECO:0000256" key="2">
    <source>
        <dbReference type="ARBA" id="ARBA00004906"/>
    </source>
</evidence>
<evidence type="ECO:0000313" key="14">
    <source>
        <dbReference type="Proteomes" id="UP001186944"/>
    </source>
</evidence>
<comment type="similarity">
    <text evidence="3">Belongs to the APC13 family.</text>
</comment>
<comment type="function">
    <text evidence="11">Component of the anaphase promoting complex/cyclosome (APC/C), a cell cycle-regulated E3 ubiquitin ligase that controls progression through mitosis and the G1 phase of the cell cycle. The APC/C complex acts by mediating ubiquitination and subsequent degradation of target proteins: it mainly mediates the formation of 'Lys-11'-linked polyubiquitin chains and, to a lower extent, the formation of 'Lys-48'- and 'Lys-63'-linked polyubiquitin chains. The APC/C complex catalyzes assembly of branched 'Lys-11'-/'Lys-48'-linked branched ubiquitin chains on target proteins.</text>
</comment>
<protein>
    <recommendedName>
        <fullName evidence="4">Anaphase-promoting complex subunit 13</fullName>
    </recommendedName>
    <alternativeName>
        <fullName evidence="10">Cyclosome subunit 13</fullName>
    </alternativeName>
</protein>
<dbReference type="GO" id="GO:0070979">
    <property type="term" value="P:protein K11-linked ubiquitination"/>
    <property type="evidence" value="ECO:0007669"/>
    <property type="project" value="TreeGrafter"/>
</dbReference>
<proteinExistence type="inferred from homology"/>
<dbReference type="Pfam" id="PF05839">
    <property type="entry name" value="Apc13p"/>
    <property type="match status" value="1"/>
</dbReference>
<name>A0AA88Y4Z9_PINIB</name>
<keyword evidence="5" id="KW-0132">Cell division</keyword>
<evidence type="ECO:0000256" key="4">
    <source>
        <dbReference type="ARBA" id="ARBA00013935"/>
    </source>
</evidence>
<organism evidence="13 14">
    <name type="scientific">Pinctada imbricata</name>
    <name type="common">Atlantic pearl-oyster</name>
    <name type="synonym">Pinctada martensii</name>
    <dbReference type="NCBI Taxonomy" id="66713"/>
    <lineage>
        <taxon>Eukaryota</taxon>
        <taxon>Metazoa</taxon>
        <taxon>Spiralia</taxon>
        <taxon>Lophotrochozoa</taxon>
        <taxon>Mollusca</taxon>
        <taxon>Bivalvia</taxon>
        <taxon>Autobranchia</taxon>
        <taxon>Pteriomorphia</taxon>
        <taxon>Pterioida</taxon>
        <taxon>Pterioidea</taxon>
        <taxon>Pteriidae</taxon>
        <taxon>Pinctada</taxon>
    </lineage>
</organism>
<evidence type="ECO:0000256" key="7">
    <source>
        <dbReference type="ARBA" id="ARBA00022786"/>
    </source>
</evidence>
<dbReference type="EMBL" id="VSWD01000007">
    <property type="protein sequence ID" value="KAK3098600.1"/>
    <property type="molecule type" value="Genomic_DNA"/>
</dbReference>
<gene>
    <name evidence="13" type="ORF">FSP39_021112</name>
</gene>
<evidence type="ECO:0000256" key="11">
    <source>
        <dbReference type="ARBA" id="ARBA00045696"/>
    </source>
</evidence>
<evidence type="ECO:0000313" key="13">
    <source>
        <dbReference type="EMBL" id="KAK3098600.1"/>
    </source>
</evidence>
<dbReference type="PANTHER" id="PTHR28672:SF1">
    <property type="entry name" value="ANAPHASE-PROMOTING COMPLEX SUBUNIT 13"/>
    <property type="match status" value="1"/>
</dbReference>